<dbReference type="NCBIfam" id="NF007899">
    <property type="entry name" value="PRK10605.1"/>
    <property type="match status" value="1"/>
</dbReference>
<organism evidence="5 6">
    <name type="scientific">Inhella crocodyli</name>
    <dbReference type="NCBI Taxonomy" id="2499851"/>
    <lineage>
        <taxon>Bacteria</taxon>
        <taxon>Pseudomonadati</taxon>
        <taxon>Pseudomonadota</taxon>
        <taxon>Betaproteobacteria</taxon>
        <taxon>Burkholderiales</taxon>
        <taxon>Sphaerotilaceae</taxon>
        <taxon>Inhella</taxon>
    </lineage>
</organism>
<dbReference type="GO" id="GO:0016628">
    <property type="term" value="F:oxidoreductase activity, acting on the CH-CH group of donors, NAD or NADP as acceptor"/>
    <property type="evidence" value="ECO:0007669"/>
    <property type="project" value="UniProtKB-ARBA"/>
</dbReference>
<keyword evidence="6" id="KW-1185">Reference proteome</keyword>
<proteinExistence type="inferred from homology"/>
<comment type="similarity">
    <text evidence="2">Belongs to the NADH:flavin oxidoreductase/NADH oxidase family.</text>
</comment>
<dbReference type="Proteomes" id="UP000288587">
    <property type="component" value="Unassembled WGS sequence"/>
</dbReference>
<gene>
    <name evidence="5" type="ORF">EOD73_05420</name>
</gene>
<dbReference type="SUPFAM" id="SSF51395">
    <property type="entry name" value="FMN-linked oxidoreductases"/>
    <property type="match status" value="1"/>
</dbReference>
<dbReference type="OrthoDB" id="8985337at2"/>
<evidence type="ECO:0000256" key="2">
    <source>
        <dbReference type="ARBA" id="ARBA00005979"/>
    </source>
</evidence>
<dbReference type="RefSeq" id="WP_127681576.1">
    <property type="nucleotide sequence ID" value="NZ_SACM01000001.1"/>
</dbReference>
<evidence type="ECO:0000313" key="5">
    <source>
        <dbReference type="EMBL" id="RVT88420.1"/>
    </source>
</evidence>
<evidence type="ECO:0000259" key="4">
    <source>
        <dbReference type="Pfam" id="PF00724"/>
    </source>
</evidence>
<accession>A0A437LSQ2</accession>
<evidence type="ECO:0000256" key="3">
    <source>
        <dbReference type="ARBA" id="ARBA00023002"/>
    </source>
</evidence>
<comment type="caution">
    <text evidence="5">The sequence shown here is derived from an EMBL/GenBank/DDBJ whole genome shotgun (WGS) entry which is preliminary data.</text>
</comment>
<dbReference type="Gene3D" id="3.20.20.70">
    <property type="entry name" value="Aldolase class I"/>
    <property type="match status" value="1"/>
</dbReference>
<comment type="cofactor">
    <cofactor evidence="1">
        <name>FMN</name>
        <dbReference type="ChEBI" id="CHEBI:58210"/>
    </cofactor>
</comment>
<sequence>MNVEALFAPLQVGALQVPNRVWMAPLTRLRCTEPGDLPIPLMAAYYAQRAGAGLIVSEATHISPQAKGYAGAPGIYSDEQVQAWRPITDAVHAAGGRIACQLWHVGRISHASLQPGGLPPVAPSALPVDARTSLRDAQGRPMRTACSPARALDTAELPGIVDAYAAATRRARAAGFDAVEIHGANGYLLHQFLAAASNRRTDAYGGSIAARMRLLLAVVDACAEAWSPDRVGLRVSFCSASPDLADDAPEANALAVARALAPRGLAFLHLSEPDWTGAGPGLSPAFREALRAAYPGVLVGAGRYTAERAAQALAAGWLDAVAFGRAFIANPDLPERLRLGAPCNEPDPSTFYGGGAEGYTDYPALS</sequence>
<protein>
    <submittedName>
        <fullName evidence="5">N-ethylmaleimide reductase</fullName>
    </submittedName>
</protein>
<name>A0A437LSQ2_9BURK</name>
<keyword evidence="3" id="KW-0560">Oxidoreductase</keyword>
<dbReference type="PANTHER" id="PTHR22893">
    <property type="entry name" value="NADH OXIDOREDUCTASE-RELATED"/>
    <property type="match status" value="1"/>
</dbReference>
<dbReference type="PANTHER" id="PTHR22893:SF91">
    <property type="entry name" value="NADPH DEHYDROGENASE 2-RELATED"/>
    <property type="match status" value="1"/>
</dbReference>
<evidence type="ECO:0000313" key="6">
    <source>
        <dbReference type="Proteomes" id="UP000288587"/>
    </source>
</evidence>
<dbReference type="AlphaFoldDB" id="A0A437LSQ2"/>
<feature type="domain" description="NADH:flavin oxidoreductase/NADH oxidase N-terminal" evidence="4">
    <location>
        <begin position="6"/>
        <end position="341"/>
    </location>
</feature>
<dbReference type="Pfam" id="PF00724">
    <property type="entry name" value="Oxidored_FMN"/>
    <property type="match status" value="1"/>
</dbReference>
<dbReference type="InterPro" id="IPR001155">
    <property type="entry name" value="OxRdtase_FMN_N"/>
</dbReference>
<dbReference type="EMBL" id="SACM01000001">
    <property type="protein sequence ID" value="RVT88420.1"/>
    <property type="molecule type" value="Genomic_DNA"/>
</dbReference>
<dbReference type="InterPro" id="IPR045247">
    <property type="entry name" value="Oye-like"/>
</dbReference>
<dbReference type="GO" id="GO:0010181">
    <property type="term" value="F:FMN binding"/>
    <property type="evidence" value="ECO:0007669"/>
    <property type="project" value="InterPro"/>
</dbReference>
<dbReference type="FunFam" id="3.20.20.70:FF:000059">
    <property type="entry name" value="N-ethylmaleimide reductase, FMN-linked"/>
    <property type="match status" value="1"/>
</dbReference>
<evidence type="ECO:0000256" key="1">
    <source>
        <dbReference type="ARBA" id="ARBA00001917"/>
    </source>
</evidence>
<reference evidence="5 6" key="1">
    <citation type="submission" date="2019-01" db="EMBL/GenBank/DDBJ databases">
        <authorList>
            <person name="Chen W.-M."/>
        </authorList>
    </citation>
    <scope>NUCLEOTIDE SEQUENCE [LARGE SCALE GENOMIC DNA]</scope>
    <source>
        <strain evidence="5 6">CCP-18</strain>
    </source>
</reference>
<dbReference type="GO" id="GO:0005829">
    <property type="term" value="C:cytosol"/>
    <property type="evidence" value="ECO:0007669"/>
    <property type="project" value="UniProtKB-ARBA"/>
</dbReference>
<dbReference type="InterPro" id="IPR013785">
    <property type="entry name" value="Aldolase_TIM"/>
</dbReference>
<dbReference type="CDD" id="cd02933">
    <property type="entry name" value="OYE_like_FMN"/>
    <property type="match status" value="1"/>
</dbReference>